<dbReference type="PANTHER" id="PTHR43343">
    <property type="entry name" value="PEPTIDASE S12"/>
    <property type="match status" value="1"/>
</dbReference>
<dbReference type="PROSITE" id="PS50106">
    <property type="entry name" value="PDZ"/>
    <property type="match status" value="1"/>
</dbReference>
<feature type="region of interest" description="Disordered" evidence="3">
    <location>
        <begin position="1"/>
        <end position="95"/>
    </location>
</feature>
<dbReference type="InterPro" id="IPR001478">
    <property type="entry name" value="PDZ"/>
</dbReference>
<dbReference type="RefSeq" id="WP_096802384.1">
    <property type="nucleotide sequence ID" value="NZ_CP023563.1"/>
</dbReference>
<dbReference type="InterPro" id="IPR036034">
    <property type="entry name" value="PDZ_sf"/>
</dbReference>
<protein>
    <submittedName>
        <fullName evidence="5">Serine protease</fullName>
    </submittedName>
</protein>
<dbReference type="Gene3D" id="2.30.42.10">
    <property type="match status" value="1"/>
</dbReference>
<dbReference type="Gene3D" id="2.40.10.120">
    <property type="match status" value="1"/>
</dbReference>
<dbReference type="Pfam" id="PF13180">
    <property type="entry name" value="PDZ_2"/>
    <property type="match status" value="1"/>
</dbReference>
<feature type="compositionally biased region" description="Basic and acidic residues" evidence="3">
    <location>
        <begin position="22"/>
        <end position="34"/>
    </location>
</feature>
<name>A0A291GLL6_9MICO</name>
<dbReference type="KEGG" id="brz:CFK38_06700"/>
<organism evidence="5 6">
    <name type="scientific">Brachybacterium vulturis</name>
    <dbReference type="NCBI Taxonomy" id="2017484"/>
    <lineage>
        <taxon>Bacteria</taxon>
        <taxon>Bacillati</taxon>
        <taxon>Actinomycetota</taxon>
        <taxon>Actinomycetes</taxon>
        <taxon>Micrococcales</taxon>
        <taxon>Dermabacteraceae</taxon>
        <taxon>Brachybacterium</taxon>
    </lineage>
</organism>
<dbReference type="PANTHER" id="PTHR43343:SF3">
    <property type="entry name" value="PROTEASE DO-LIKE 8, CHLOROPLASTIC"/>
    <property type="match status" value="1"/>
</dbReference>
<dbReference type="Proteomes" id="UP000218165">
    <property type="component" value="Chromosome"/>
</dbReference>
<dbReference type="GO" id="GO:0004252">
    <property type="term" value="F:serine-type endopeptidase activity"/>
    <property type="evidence" value="ECO:0007669"/>
    <property type="project" value="InterPro"/>
</dbReference>
<evidence type="ECO:0000313" key="5">
    <source>
        <dbReference type="EMBL" id="ATG51249.1"/>
    </source>
</evidence>
<evidence type="ECO:0000313" key="6">
    <source>
        <dbReference type="Proteomes" id="UP000218165"/>
    </source>
</evidence>
<feature type="compositionally biased region" description="Polar residues" evidence="3">
    <location>
        <begin position="10"/>
        <end position="20"/>
    </location>
</feature>
<dbReference type="InterPro" id="IPR051201">
    <property type="entry name" value="Chloro_Bact_Ser_Proteases"/>
</dbReference>
<evidence type="ECO:0000256" key="1">
    <source>
        <dbReference type="ARBA" id="ARBA00022670"/>
    </source>
</evidence>
<dbReference type="OrthoDB" id="9758917at2"/>
<dbReference type="SMART" id="SM00228">
    <property type="entry name" value="PDZ"/>
    <property type="match status" value="1"/>
</dbReference>
<keyword evidence="1 5" id="KW-0645">Protease</keyword>
<feature type="domain" description="PDZ" evidence="4">
    <location>
        <begin position="357"/>
        <end position="422"/>
    </location>
</feature>
<accession>A0A291GLL6</accession>
<reference evidence="6" key="1">
    <citation type="submission" date="2017-09" db="EMBL/GenBank/DDBJ databases">
        <title>Brachybacterium sp. VM2412.</title>
        <authorList>
            <person name="Tak E.J."/>
            <person name="Bae J.-W."/>
        </authorList>
    </citation>
    <scope>NUCLEOTIDE SEQUENCE [LARGE SCALE GENOMIC DNA]</scope>
    <source>
        <strain evidence="6">VM2412</strain>
    </source>
</reference>
<dbReference type="Pfam" id="PF13365">
    <property type="entry name" value="Trypsin_2"/>
    <property type="match status" value="1"/>
</dbReference>
<dbReference type="SUPFAM" id="SSF50156">
    <property type="entry name" value="PDZ domain-like"/>
    <property type="match status" value="1"/>
</dbReference>
<keyword evidence="6" id="KW-1185">Reference proteome</keyword>
<dbReference type="InterPro" id="IPR001940">
    <property type="entry name" value="Peptidase_S1C"/>
</dbReference>
<evidence type="ECO:0000259" key="4">
    <source>
        <dbReference type="PROSITE" id="PS50106"/>
    </source>
</evidence>
<dbReference type="PRINTS" id="PR00834">
    <property type="entry name" value="PROTEASES2C"/>
</dbReference>
<dbReference type="GO" id="GO:0006508">
    <property type="term" value="P:proteolysis"/>
    <property type="evidence" value="ECO:0007669"/>
    <property type="project" value="UniProtKB-KW"/>
</dbReference>
<dbReference type="AlphaFoldDB" id="A0A291GLL6"/>
<gene>
    <name evidence="5" type="ORF">CFK38_06700</name>
</gene>
<proteinExistence type="predicted"/>
<dbReference type="InterPro" id="IPR009003">
    <property type="entry name" value="Peptidase_S1_PA"/>
</dbReference>
<dbReference type="EMBL" id="CP023563">
    <property type="protein sequence ID" value="ATG51249.1"/>
    <property type="molecule type" value="Genomic_DNA"/>
</dbReference>
<keyword evidence="2" id="KW-0378">Hydrolase</keyword>
<evidence type="ECO:0000256" key="2">
    <source>
        <dbReference type="ARBA" id="ARBA00022801"/>
    </source>
</evidence>
<evidence type="ECO:0000256" key="3">
    <source>
        <dbReference type="SAM" id="MobiDB-lite"/>
    </source>
</evidence>
<sequence length="463" mass="45699">MDPMKDAHSPQENPYGSSDRSAPGHDAPDHDAPRDGAWGYDTPSGDARRHDHPGPTPTAAHGAATPPPPFPAAQTPAAGTSPAPATAPPAAPRRGPGWGGVGALVVLGMMLSSGATLGGVVVYDQFLDPDPEVSTQPGTGSTSAAQPAAAITGEAPNWAAVADQVSPSTVAIKVATSAGTAQGTGVILDDNGAILTNNHVVEGAQEIQVSTSDGLSYPASVVGTDPTTDLAVIRMESPPEGLQPATFADSSTVEVGQPVMALGTPLGLENTVTTGIISAVDRPVTASGEQGDGAEATYTSALQTDAAINPGNSGGPLVDAAGQVIGINTAIASIPNASGQAGSIGLGFAIPASTATMIAEQLQEDGTAEHAFVGVTSTNGTASDGAATYSGAEVISIEPDSPAADSSLKKGDLIIGVDDTPVGGAAALTGVVRGLEIGSTHQFEVVRDGALQSVEITLGVRSS</sequence>
<dbReference type="SUPFAM" id="SSF50494">
    <property type="entry name" value="Trypsin-like serine proteases"/>
    <property type="match status" value="1"/>
</dbReference>
<feature type="compositionally biased region" description="Low complexity" evidence="3">
    <location>
        <begin position="72"/>
        <end position="84"/>
    </location>
</feature>